<dbReference type="AlphaFoldDB" id="E9HXX6"/>
<keyword evidence="2" id="KW-1185">Reference proteome</keyword>
<evidence type="ECO:0000313" key="1">
    <source>
        <dbReference type="EMBL" id="EFX63402.1"/>
    </source>
</evidence>
<gene>
    <name evidence="1" type="ORF">DAPPUDRAFT_119247</name>
</gene>
<name>E9HXX6_DAPPU</name>
<sequence>MATKQAREMEGTVTSYNKFDTLGDVTDKYRYDSVKESEKRESTSSDKWAMRWRHHMGQQEKRQEFIPTIILYGPSTLADRIFQGTPLPPWNQEQSTKFTWYKRIFITWKPPTSSSNAMNIKAHPKLTLTIPSTTPDSYTGLKQESIVEYGCEEEIYLKIFDAIIQIIGSSKTKNAK</sequence>
<dbReference type="InParanoid" id="E9HXX6"/>
<dbReference type="KEGG" id="dpx:DAPPUDRAFT_119247"/>
<evidence type="ECO:0000313" key="2">
    <source>
        <dbReference type="Proteomes" id="UP000000305"/>
    </source>
</evidence>
<dbReference type="Proteomes" id="UP000000305">
    <property type="component" value="Unassembled WGS sequence"/>
</dbReference>
<accession>E9HXX6</accession>
<organism evidence="1 2">
    <name type="scientific">Daphnia pulex</name>
    <name type="common">Water flea</name>
    <dbReference type="NCBI Taxonomy" id="6669"/>
    <lineage>
        <taxon>Eukaryota</taxon>
        <taxon>Metazoa</taxon>
        <taxon>Ecdysozoa</taxon>
        <taxon>Arthropoda</taxon>
        <taxon>Crustacea</taxon>
        <taxon>Branchiopoda</taxon>
        <taxon>Diplostraca</taxon>
        <taxon>Cladocera</taxon>
        <taxon>Anomopoda</taxon>
        <taxon>Daphniidae</taxon>
        <taxon>Daphnia</taxon>
    </lineage>
</organism>
<dbReference type="EMBL" id="GL733085">
    <property type="protein sequence ID" value="EFX63402.1"/>
    <property type="molecule type" value="Genomic_DNA"/>
</dbReference>
<dbReference type="HOGENOM" id="CLU_1526750_0_0_1"/>
<protein>
    <submittedName>
        <fullName evidence="1">Uncharacterized protein</fullName>
    </submittedName>
</protein>
<reference evidence="1 2" key="1">
    <citation type="journal article" date="2011" name="Science">
        <title>The ecoresponsive genome of Daphnia pulex.</title>
        <authorList>
            <person name="Colbourne J.K."/>
            <person name="Pfrender M.E."/>
            <person name="Gilbert D."/>
            <person name="Thomas W.K."/>
            <person name="Tucker A."/>
            <person name="Oakley T.H."/>
            <person name="Tokishita S."/>
            <person name="Aerts A."/>
            <person name="Arnold G.J."/>
            <person name="Basu M.K."/>
            <person name="Bauer D.J."/>
            <person name="Caceres C.E."/>
            <person name="Carmel L."/>
            <person name="Casola C."/>
            <person name="Choi J.H."/>
            <person name="Detter J.C."/>
            <person name="Dong Q."/>
            <person name="Dusheyko S."/>
            <person name="Eads B.D."/>
            <person name="Frohlich T."/>
            <person name="Geiler-Samerotte K.A."/>
            <person name="Gerlach D."/>
            <person name="Hatcher P."/>
            <person name="Jogdeo S."/>
            <person name="Krijgsveld J."/>
            <person name="Kriventseva E.V."/>
            <person name="Kultz D."/>
            <person name="Laforsch C."/>
            <person name="Lindquist E."/>
            <person name="Lopez J."/>
            <person name="Manak J.R."/>
            <person name="Muller J."/>
            <person name="Pangilinan J."/>
            <person name="Patwardhan R.P."/>
            <person name="Pitluck S."/>
            <person name="Pritham E.J."/>
            <person name="Rechtsteiner A."/>
            <person name="Rho M."/>
            <person name="Rogozin I.B."/>
            <person name="Sakarya O."/>
            <person name="Salamov A."/>
            <person name="Schaack S."/>
            <person name="Shapiro H."/>
            <person name="Shiga Y."/>
            <person name="Skalitzky C."/>
            <person name="Smith Z."/>
            <person name="Souvorov A."/>
            <person name="Sung W."/>
            <person name="Tang Z."/>
            <person name="Tsuchiya D."/>
            <person name="Tu H."/>
            <person name="Vos H."/>
            <person name="Wang M."/>
            <person name="Wolf Y.I."/>
            <person name="Yamagata H."/>
            <person name="Yamada T."/>
            <person name="Ye Y."/>
            <person name="Shaw J.R."/>
            <person name="Andrews J."/>
            <person name="Crease T.J."/>
            <person name="Tang H."/>
            <person name="Lucas S.M."/>
            <person name="Robertson H.M."/>
            <person name="Bork P."/>
            <person name="Koonin E.V."/>
            <person name="Zdobnov E.M."/>
            <person name="Grigoriev I.V."/>
            <person name="Lynch M."/>
            <person name="Boore J.L."/>
        </authorList>
    </citation>
    <scope>NUCLEOTIDE SEQUENCE [LARGE SCALE GENOMIC DNA]</scope>
</reference>
<proteinExistence type="predicted"/>